<keyword evidence="6" id="KW-0808">Transferase</keyword>
<dbReference type="Gene3D" id="3.40.980.10">
    <property type="entry name" value="MoaB/Mog-like domain"/>
    <property type="match status" value="1"/>
</dbReference>
<dbReference type="SUPFAM" id="SSF53218">
    <property type="entry name" value="Molybdenum cofactor biosynthesis proteins"/>
    <property type="match status" value="1"/>
</dbReference>
<dbReference type="Pfam" id="PF03454">
    <property type="entry name" value="MoeA_C"/>
    <property type="match status" value="1"/>
</dbReference>
<dbReference type="PANTHER" id="PTHR10192">
    <property type="entry name" value="MOLYBDOPTERIN BIOSYNTHESIS PROTEIN"/>
    <property type="match status" value="1"/>
</dbReference>
<dbReference type="InterPro" id="IPR001453">
    <property type="entry name" value="MoaB/Mog_dom"/>
</dbReference>
<keyword evidence="6" id="KW-0479">Metal-binding</keyword>
<comment type="function">
    <text evidence="1 6">Catalyzes the insertion of molybdate into adenylated molybdopterin with the concomitant release of AMP.</text>
</comment>
<dbReference type="Gene3D" id="3.90.105.10">
    <property type="entry name" value="Molybdopterin biosynthesis moea protein, domain 2"/>
    <property type="match status" value="1"/>
</dbReference>
<evidence type="ECO:0000256" key="6">
    <source>
        <dbReference type="RuleBase" id="RU365090"/>
    </source>
</evidence>
<keyword evidence="6" id="KW-0500">Molybdenum</keyword>
<accession>Q4PNH5</accession>
<dbReference type="CDD" id="cd00887">
    <property type="entry name" value="MoeA"/>
    <property type="match status" value="1"/>
</dbReference>
<dbReference type="UniPathway" id="UPA00344"/>
<evidence type="ECO:0000256" key="2">
    <source>
        <dbReference type="ARBA" id="ARBA00005046"/>
    </source>
</evidence>
<comment type="similarity">
    <text evidence="3 6">Belongs to the MoeA family.</text>
</comment>
<dbReference type="GO" id="GO:0006777">
    <property type="term" value="P:Mo-molybdopterin cofactor biosynthetic process"/>
    <property type="evidence" value="ECO:0007669"/>
    <property type="project" value="UniProtKB-UniRule"/>
</dbReference>
<dbReference type="InterPro" id="IPR005111">
    <property type="entry name" value="MoeA_C_domain_IV"/>
</dbReference>
<keyword evidence="4 6" id="KW-0501">Molybdenum cofactor biosynthesis</keyword>
<sequence>MVENAKSISEVTSLLQKSITPLGRREEISLCSANGRICAEHIYSSLSLPASNNAAVDGFAFHYEWSTSHPNYVYDIVAEIRAGHPYSGKLLPGQAVAIFTGAIVPEELNCIVMQENCILEEKKRVRIPFAPKKGLNIRMAGENLRKGEVIIKDGQRISAADIGQLSAIGRSKIFCYSELSIGVLSTGDEVMDASNTKAFSKLRPGQLYDTNRPMLKAMVTKDNHFCSDYGIIIDDKTSLQEGYEKALVENNVVISTGGASQGIEDHTQEVLTSLGFEVIFWRIAMKPGRPMAVGKRNHQLVICLPGNPVATFVCYRLIVAPLLDYLQSGSVSNPLRIALPVLFRHTKSENRAEYLRARLVQDKDGKTCIDLYGRKGAGVISSLTGADGLVEIPIENLGVEPGMVLNFLPLMERCL</sequence>
<dbReference type="Pfam" id="PF03453">
    <property type="entry name" value="MoeA_N"/>
    <property type="match status" value="1"/>
</dbReference>
<dbReference type="GO" id="GO:0046872">
    <property type="term" value="F:metal ion binding"/>
    <property type="evidence" value="ECO:0007669"/>
    <property type="project" value="UniProtKB-UniRule"/>
</dbReference>
<dbReference type="Gene3D" id="2.170.190.11">
    <property type="entry name" value="Molybdopterin biosynthesis moea protein, domain 3"/>
    <property type="match status" value="1"/>
</dbReference>
<protein>
    <recommendedName>
        <fullName evidence="6">Molybdopterin molybdenumtransferase</fullName>
        <ecNumber evidence="6">2.10.1.1</ecNumber>
    </recommendedName>
</protein>
<dbReference type="InterPro" id="IPR008284">
    <property type="entry name" value="MoCF_biosynth_CS"/>
</dbReference>
<evidence type="ECO:0000256" key="1">
    <source>
        <dbReference type="ARBA" id="ARBA00002901"/>
    </source>
</evidence>
<evidence type="ECO:0000313" key="8">
    <source>
        <dbReference type="EMBL" id="AAY68324.1"/>
    </source>
</evidence>
<evidence type="ECO:0000259" key="7">
    <source>
        <dbReference type="SMART" id="SM00852"/>
    </source>
</evidence>
<dbReference type="Pfam" id="PF00994">
    <property type="entry name" value="MoCF_biosynth"/>
    <property type="match status" value="1"/>
</dbReference>
<dbReference type="SUPFAM" id="SSF63867">
    <property type="entry name" value="MoeA C-terminal domain-like"/>
    <property type="match status" value="1"/>
</dbReference>
<dbReference type="AlphaFoldDB" id="Q4PNH5"/>
<reference evidence="8" key="1">
    <citation type="journal article" date="2005" name="PLoS Biol.">
        <title>New insights into metabolic properties of marine bacteria encoding proteorhodopsins.</title>
        <authorList>
            <person name="Sabehi G."/>
            <person name="Loy A."/>
            <person name="Jung K.H."/>
            <person name="Partha R."/>
            <person name="Spudich J.L."/>
            <person name="Isaacson T."/>
            <person name="Hirschberg J."/>
            <person name="Wagner M."/>
            <person name="Beja O."/>
        </authorList>
    </citation>
    <scope>NUCLEOTIDE SEQUENCE</scope>
</reference>
<dbReference type="Gene3D" id="2.40.340.10">
    <property type="entry name" value="MoeA, C-terminal, domain IV"/>
    <property type="match status" value="1"/>
</dbReference>
<dbReference type="GO" id="GO:0005829">
    <property type="term" value="C:cytosol"/>
    <property type="evidence" value="ECO:0007669"/>
    <property type="project" value="TreeGrafter"/>
</dbReference>
<evidence type="ECO:0000256" key="3">
    <source>
        <dbReference type="ARBA" id="ARBA00010763"/>
    </source>
</evidence>
<comment type="cofactor">
    <cofactor evidence="6">
        <name>Mg(2+)</name>
        <dbReference type="ChEBI" id="CHEBI:18420"/>
    </cofactor>
</comment>
<evidence type="ECO:0000256" key="5">
    <source>
        <dbReference type="ARBA" id="ARBA00047317"/>
    </source>
</evidence>
<dbReference type="GO" id="GO:0061599">
    <property type="term" value="F:molybdopterin molybdotransferase activity"/>
    <property type="evidence" value="ECO:0007669"/>
    <property type="project" value="UniProtKB-UniRule"/>
</dbReference>
<dbReference type="EMBL" id="DQ065755">
    <property type="protein sequence ID" value="AAY68324.1"/>
    <property type="molecule type" value="Genomic_DNA"/>
</dbReference>
<dbReference type="InterPro" id="IPR005110">
    <property type="entry name" value="MoeA_linker/N"/>
</dbReference>
<proteinExistence type="inferred from homology"/>
<dbReference type="PANTHER" id="PTHR10192:SF5">
    <property type="entry name" value="GEPHYRIN"/>
    <property type="match status" value="1"/>
</dbReference>
<dbReference type="NCBIfam" id="TIGR00177">
    <property type="entry name" value="molyb_syn"/>
    <property type="match status" value="1"/>
</dbReference>
<dbReference type="InterPro" id="IPR038987">
    <property type="entry name" value="MoeA-like"/>
</dbReference>
<comment type="pathway">
    <text evidence="2 6">Cofactor biosynthesis; molybdopterin biosynthesis.</text>
</comment>
<comment type="catalytic activity">
    <reaction evidence="5">
        <text>adenylyl-molybdopterin + molybdate = Mo-molybdopterin + AMP + H(+)</text>
        <dbReference type="Rhea" id="RHEA:35047"/>
        <dbReference type="ChEBI" id="CHEBI:15378"/>
        <dbReference type="ChEBI" id="CHEBI:36264"/>
        <dbReference type="ChEBI" id="CHEBI:62727"/>
        <dbReference type="ChEBI" id="CHEBI:71302"/>
        <dbReference type="ChEBI" id="CHEBI:456215"/>
        <dbReference type="EC" id="2.10.1.1"/>
    </reaction>
</comment>
<name>Q4PNH5_UNCMB</name>
<organism evidence="8">
    <name type="scientific">Uncultured marine bacterium 66A03</name>
    <dbReference type="NCBI Taxonomy" id="331677"/>
    <lineage>
        <taxon>Bacteria</taxon>
        <taxon>environmental samples</taxon>
    </lineage>
</organism>
<keyword evidence="6" id="KW-0460">Magnesium</keyword>
<evidence type="ECO:0000256" key="4">
    <source>
        <dbReference type="ARBA" id="ARBA00023150"/>
    </source>
</evidence>
<dbReference type="InterPro" id="IPR036425">
    <property type="entry name" value="MoaB/Mog-like_dom_sf"/>
</dbReference>
<dbReference type="PROSITE" id="PS01079">
    <property type="entry name" value="MOCF_BIOSYNTHESIS_2"/>
    <property type="match status" value="1"/>
</dbReference>
<dbReference type="SMART" id="SM00852">
    <property type="entry name" value="MoCF_biosynth"/>
    <property type="match status" value="1"/>
</dbReference>
<dbReference type="InterPro" id="IPR036135">
    <property type="entry name" value="MoeA_linker/N_sf"/>
</dbReference>
<dbReference type="SUPFAM" id="SSF63882">
    <property type="entry name" value="MoeA N-terminal region -like"/>
    <property type="match status" value="1"/>
</dbReference>
<feature type="domain" description="MoaB/Mog" evidence="7">
    <location>
        <begin position="182"/>
        <end position="325"/>
    </location>
</feature>
<dbReference type="InterPro" id="IPR036688">
    <property type="entry name" value="MoeA_C_domain_IV_sf"/>
</dbReference>
<dbReference type="EC" id="2.10.1.1" evidence="6"/>